<dbReference type="GO" id="GO:0003729">
    <property type="term" value="F:mRNA binding"/>
    <property type="evidence" value="ECO:0007669"/>
    <property type="project" value="UniProtKB-ARBA"/>
</dbReference>
<dbReference type="PANTHER" id="PTHR12506">
    <property type="entry name" value="PROTEIN PHOSPHATASE RELATED"/>
    <property type="match status" value="1"/>
</dbReference>
<feature type="zinc finger region" description="C3H1-type" evidence="5">
    <location>
        <begin position="47"/>
        <end position="75"/>
    </location>
</feature>
<feature type="zinc finger region" description="C3H1-type" evidence="5">
    <location>
        <begin position="133"/>
        <end position="161"/>
    </location>
</feature>
<keyword evidence="9" id="KW-1185">Reference proteome</keyword>
<feature type="zinc finger region" description="C3H1-type" evidence="5">
    <location>
        <begin position="312"/>
        <end position="340"/>
    </location>
</feature>
<feature type="region of interest" description="Disordered" evidence="6">
    <location>
        <begin position="388"/>
        <end position="427"/>
    </location>
</feature>
<organism evidence="8 9">
    <name type="scientific">Forsythia ovata</name>
    <dbReference type="NCBI Taxonomy" id="205694"/>
    <lineage>
        <taxon>Eukaryota</taxon>
        <taxon>Viridiplantae</taxon>
        <taxon>Streptophyta</taxon>
        <taxon>Embryophyta</taxon>
        <taxon>Tracheophyta</taxon>
        <taxon>Spermatophyta</taxon>
        <taxon>Magnoliopsida</taxon>
        <taxon>eudicotyledons</taxon>
        <taxon>Gunneridae</taxon>
        <taxon>Pentapetalae</taxon>
        <taxon>asterids</taxon>
        <taxon>lamiids</taxon>
        <taxon>Lamiales</taxon>
        <taxon>Oleaceae</taxon>
        <taxon>Forsythieae</taxon>
        <taxon>Forsythia</taxon>
    </lineage>
</organism>
<dbReference type="Pfam" id="PF00642">
    <property type="entry name" value="zf-CCCH"/>
    <property type="match status" value="5"/>
</dbReference>
<dbReference type="GO" id="GO:0003677">
    <property type="term" value="F:DNA binding"/>
    <property type="evidence" value="ECO:0007669"/>
    <property type="project" value="UniProtKB-KW"/>
</dbReference>
<comment type="caution">
    <text evidence="8">The sequence shown here is derived from an EMBL/GenBank/DDBJ whole genome shotgun (WGS) entry which is preliminary data.</text>
</comment>
<proteinExistence type="predicted"/>
<keyword evidence="4" id="KW-0238">DNA-binding</keyword>
<dbReference type="Gene3D" id="4.10.1000.10">
    <property type="entry name" value="Zinc finger, CCCH-type"/>
    <property type="match status" value="2"/>
</dbReference>
<keyword evidence="3 5" id="KW-0862">Zinc</keyword>
<dbReference type="AlphaFoldDB" id="A0ABD1S2R6"/>
<sequence>MLGNRKLQSNVEDAMRSLKIESREDKNGDTGKVAGDTGPGLGPYPGRPGEPDCIYYLRTGTCGYGTNCRFNHPPNGQSVQNTGELPERVGQPDCGYYLKTGTCKYGLTCKYHHPKDRLGDSSVVFNSLGLPMRQDAKPCPYYMQTGLCKYGYACKFHHPQPMSAAPMSAANVVPVAGHIVYGLGGSVVVPSSGAPSVGQLPESSLSKATYVSSSLLQAPRSFMPIVLSPVQGWNAYMGGINPVSVTSGLGLAVSNGQLSASHLPERPDQPECRYFMNNGSCKYGSDCKYHHPREKIMQSASNFLGPLGLPLRPGQPVCVYYTLYGLCKYGPTCKFDHPMEGYSSYTAPSPPVIPSPWLPYQKMSSLVPLSETSSSISSKFTDWIREGATSHKNGDTNTDDLGDMPGRSDYRPHSSKASSEILHNESD</sequence>
<evidence type="ECO:0000259" key="7">
    <source>
        <dbReference type="PROSITE" id="PS50103"/>
    </source>
</evidence>
<evidence type="ECO:0000313" key="9">
    <source>
        <dbReference type="Proteomes" id="UP001604277"/>
    </source>
</evidence>
<feature type="domain" description="C3H1-type" evidence="7">
    <location>
        <begin position="47"/>
        <end position="75"/>
    </location>
</feature>
<dbReference type="Gene3D" id="2.30.30.1190">
    <property type="match status" value="1"/>
</dbReference>
<dbReference type="InterPro" id="IPR050974">
    <property type="entry name" value="Plant_ZF_CCCH"/>
</dbReference>
<dbReference type="SMART" id="SM00356">
    <property type="entry name" value="ZnF_C3H1"/>
    <property type="match status" value="5"/>
</dbReference>
<feature type="region of interest" description="Disordered" evidence="6">
    <location>
        <begin position="19"/>
        <end position="45"/>
    </location>
</feature>
<accession>A0ABD1S2R6</accession>
<name>A0ABD1S2R6_9LAMI</name>
<evidence type="ECO:0000313" key="8">
    <source>
        <dbReference type="EMBL" id="KAL2493539.1"/>
    </source>
</evidence>
<dbReference type="PANTHER" id="PTHR12506:SF50">
    <property type="entry name" value="ZINC FINGER CCCH DOMAIN-CONTAINING PROTEIN 26"/>
    <property type="match status" value="1"/>
</dbReference>
<evidence type="ECO:0000256" key="2">
    <source>
        <dbReference type="ARBA" id="ARBA00022771"/>
    </source>
</evidence>
<keyword evidence="2 5" id="KW-0863">Zinc-finger</keyword>
<reference evidence="9" key="1">
    <citation type="submission" date="2024-07" db="EMBL/GenBank/DDBJ databases">
        <title>Two chromosome-level genome assemblies of Korean endemic species Abeliophyllum distichum and Forsythia ovata (Oleaceae).</title>
        <authorList>
            <person name="Jang H."/>
        </authorList>
    </citation>
    <scope>NUCLEOTIDE SEQUENCE [LARGE SCALE GENOMIC DNA]</scope>
</reference>
<dbReference type="InterPro" id="IPR000571">
    <property type="entry name" value="Znf_CCCH"/>
</dbReference>
<dbReference type="PROSITE" id="PS50103">
    <property type="entry name" value="ZF_C3H1"/>
    <property type="match status" value="5"/>
</dbReference>
<dbReference type="InterPro" id="IPR036855">
    <property type="entry name" value="Znf_CCCH_sf"/>
</dbReference>
<feature type="domain" description="C3H1-type" evidence="7">
    <location>
        <begin position="266"/>
        <end position="294"/>
    </location>
</feature>
<feature type="zinc finger region" description="C3H1-type" evidence="5">
    <location>
        <begin position="266"/>
        <end position="294"/>
    </location>
</feature>
<evidence type="ECO:0000256" key="1">
    <source>
        <dbReference type="ARBA" id="ARBA00022723"/>
    </source>
</evidence>
<feature type="zinc finger region" description="C3H1-type" evidence="5">
    <location>
        <begin position="88"/>
        <end position="116"/>
    </location>
</feature>
<gene>
    <name evidence="8" type="ORF">Fot_37296</name>
</gene>
<evidence type="ECO:0000256" key="4">
    <source>
        <dbReference type="ARBA" id="ARBA00023125"/>
    </source>
</evidence>
<evidence type="ECO:0000256" key="3">
    <source>
        <dbReference type="ARBA" id="ARBA00022833"/>
    </source>
</evidence>
<dbReference type="Proteomes" id="UP001604277">
    <property type="component" value="Unassembled WGS sequence"/>
</dbReference>
<keyword evidence="1 5" id="KW-0479">Metal-binding</keyword>
<feature type="domain" description="C3H1-type" evidence="7">
    <location>
        <begin position="133"/>
        <end position="161"/>
    </location>
</feature>
<evidence type="ECO:0000256" key="6">
    <source>
        <dbReference type="SAM" id="MobiDB-lite"/>
    </source>
</evidence>
<dbReference type="GO" id="GO:0008270">
    <property type="term" value="F:zinc ion binding"/>
    <property type="evidence" value="ECO:0007669"/>
    <property type="project" value="UniProtKB-KW"/>
</dbReference>
<evidence type="ECO:0000256" key="5">
    <source>
        <dbReference type="PROSITE-ProRule" id="PRU00723"/>
    </source>
</evidence>
<feature type="domain" description="C3H1-type" evidence="7">
    <location>
        <begin position="88"/>
        <end position="116"/>
    </location>
</feature>
<feature type="compositionally biased region" description="Basic and acidic residues" evidence="6">
    <location>
        <begin position="19"/>
        <end position="29"/>
    </location>
</feature>
<feature type="domain" description="C3H1-type" evidence="7">
    <location>
        <begin position="312"/>
        <end position="340"/>
    </location>
</feature>
<dbReference type="EMBL" id="JBFOLJ010000011">
    <property type="protein sequence ID" value="KAL2493539.1"/>
    <property type="molecule type" value="Genomic_DNA"/>
</dbReference>
<protein>
    <submittedName>
        <fullName evidence="8">Zinc finger CCCH domain-containing protein 3</fullName>
    </submittedName>
</protein>
<dbReference type="SUPFAM" id="SSF90229">
    <property type="entry name" value="CCCH zinc finger"/>
    <property type="match status" value="5"/>
</dbReference>